<dbReference type="SUPFAM" id="SSF52540">
    <property type="entry name" value="P-loop containing nucleoside triphosphate hydrolases"/>
    <property type="match status" value="1"/>
</dbReference>
<dbReference type="STRING" id="471853.Bcav_3731"/>
<dbReference type="AlphaFoldDB" id="C5C3R4"/>
<evidence type="ECO:0000313" key="2">
    <source>
        <dbReference type="Proteomes" id="UP000007962"/>
    </source>
</evidence>
<reference evidence="1 2" key="1">
    <citation type="journal article" date="2009" name="Stand. Genomic Sci.">
        <title>Complete genome sequence of Beutenbergia cavernae type strain (HKI 0122).</title>
        <authorList>
            <person name="Land M."/>
            <person name="Pukall R."/>
            <person name="Abt B."/>
            <person name="Goker M."/>
            <person name="Rohde M."/>
            <person name="Glavina Del Rio T."/>
            <person name="Tice H."/>
            <person name="Copeland A."/>
            <person name="Cheng J.F."/>
            <person name="Lucas S."/>
            <person name="Chen F."/>
            <person name="Nolan M."/>
            <person name="Bruce D."/>
            <person name="Goodwin L."/>
            <person name="Pitluck S."/>
            <person name="Ivanova N."/>
            <person name="Mavromatis K."/>
            <person name="Ovchinnikova G."/>
            <person name="Pati A."/>
            <person name="Chen A."/>
            <person name="Palaniappan K."/>
            <person name="Hauser L."/>
            <person name="Chang Y.J."/>
            <person name="Jefferies C.C."/>
            <person name="Saunders E."/>
            <person name="Brettin T."/>
            <person name="Detter J.C."/>
            <person name="Han C."/>
            <person name="Chain P."/>
            <person name="Bristow J."/>
            <person name="Eisen J.A."/>
            <person name="Markowitz V."/>
            <person name="Hugenholtz P."/>
            <person name="Kyrpides N.C."/>
            <person name="Klenk H.P."/>
            <person name="Lapidus A."/>
        </authorList>
    </citation>
    <scope>NUCLEOTIDE SEQUENCE [LARGE SCALE GENOMIC DNA]</scope>
    <source>
        <strain evidence="2">ATCC BAA-8 / DSM 12333 / NBRC 16432</strain>
    </source>
</reference>
<keyword evidence="2" id="KW-1185">Reference proteome</keyword>
<name>C5C3R4_BEUC1</name>
<dbReference type="KEGG" id="bcv:Bcav_3731"/>
<dbReference type="EMBL" id="CP001618">
    <property type="protein sequence ID" value="ACQ81973.1"/>
    <property type="molecule type" value="Genomic_DNA"/>
</dbReference>
<evidence type="ECO:0000313" key="1">
    <source>
        <dbReference type="EMBL" id="ACQ81973.1"/>
    </source>
</evidence>
<dbReference type="Pfam" id="PF13671">
    <property type="entry name" value="AAA_33"/>
    <property type="match status" value="1"/>
</dbReference>
<dbReference type="Proteomes" id="UP000007962">
    <property type="component" value="Chromosome"/>
</dbReference>
<protein>
    <submittedName>
        <fullName evidence="1">Uncharacterized protein</fullName>
    </submittedName>
</protein>
<dbReference type="eggNOG" id="COG0645">
    <property type="taxonomic scope" value="Bacteria"/>
</dbReference>
<dbReference type="InterPro" id="IPR027417">
    <property type="entry name" value="P-loop_NTPase"/>
</dbReference>
<organism evidence="1 2">
    <name type="scientific">Beutenbergia cavernae (strain ATCC BAA-8 / DSM 12333 / CCUG 43141 / JCM 11478 / NBRC 16432 / NCIMB 13614 / HKI 0122)</name>
    <dbReference type="NCBI Taxonomy" id="471853"/>
    <lineage>
        <taxon>Bacteria</taxon>
        <taxon>Bacillati</taxon>
        <taxon>Actinomycetota</taxon>
        <taxon>Actinomycetes</taxon>
        <taxon>Micrococcales</taxon>
        <taxon>Beutenbergiaceae</taxon>
        <taxon>Beutenbergia</taxon>
    </lineage>
</organism>
<sequence>MMWLMVGLPGAGKTTRARALEREHAALRLTPDEWAMALLGTLQIGDLRDTLEGFLLDLAVPALTAGTNVVVDFGLWGRDERSALRWIAQQCGSPCVVEYRPVGAAEQRERVGARVRSDPSQELLTDAELDAGRAVFEEPDGAELDGGAVPPPPEGYESWGRWAAVRWPGLRVVGTHA</sequence>
<proteinExistence type="predicted"/>
<gene>
    <name evidence="1" type="ordered locus">Bcav_3731</name>
</gene>
<accession>C5C3R4</accession>
<dbReference type="Gene3D" id="3.40.50.300">
    <property type="entry name" value="P-loop containing nucleotide triphosphate hydrolases"/>
    <property type="match status" value="1"/>
</dbReference>
<dbReference type="HOGENOM" id="CLU_105030_2_0_11"/>